<reference evidence="1 2" key="1">
    <citation type="submission" date="2022-06" db="EMBL/GenBank/DDBJ databases">
        <title>Genomic Encyclopedia of Type Strains, Phase I: the one thousand microbial genomes (KMG-I) project.</title>
        <authorList>
            <person name="Kyrpides N."/>
        </authorList>
    </citation>
    <scope>NUCLEOTIDE SEQUENCE [LARGE SCALE GENOMIC DNA]</scope>
    <source>
        <strain evidence="1 2">DSM 43889</strain>
    </source>
</reference>
<evidence type="ECO:0000313" key="1">
    <source>
        <dbReference type="EMBL" id="MCP2332223.1"/>
    </source>
</evidence>
<gene>
    <name evidence="1" type="ORF">G443_002493</name>
</gene>
<dbReference type="RefSeq" id="WP_030104121.1">
    <property type="nucleotide sequence ID" value="NZ_AUBJ02000001.1"/>
</dbReference>
<name>A0ABT1JIC0_ACTCY</name>
<dbReference type="Proteomes" id="UP000791080">
    <property type="component" value="Unassembled WGS sequence"/>
</dbReference>
<protein>
    <submittedName>
        <fullName evidence="1">Uncharacterized protein</fullName>
    </submittedName>
</protein>
<proteinExistence type="predicted"/>
<keyword evidence="2" id="KW-1185">Reference proteome</keyword>
<comment type="caution">
    <text evidence="1">The sequence shown here is derived from an EMBL/GenBank/DDBJ whole genome shotgun (WGS) entry which is preliminary data.</text>
</comment>
<evidence type="ECO:0000313" key="2">
    <source>
        <dbReference type="Proteomes" id="UP000791080"/>
    </source>
</evidence>
<accession>A0ABT1JIC0</accession>
<dbReference type="EMBL" id="AUBJ02000001">
    <property type="protein sequence ID" value="MCP2332223.1"/>
    <property type="molecule type" value="Genomic_DNA"/>
</dbReference>
<sequence>MNGSNIWHEDQLVPRVRLIGADQASEAILLHESLARAQIRGRRESQWRHQRAAERVRRARRWRWLAAFAVRRADAADAA</sequence>
<organism evidence="1 2">
    <name type="scientific">Actinoalloteichus caeruleus DSM 43889</name>
    <dbReference type="NCBI Taxonomy" id="1120930"/>
    <lineage>
        <taxon>Bacteria</taxon>
        <taxon>Bacillati</taxon>
        <taxon>Actinomycetota</taxon>
        <taxon>Actinomycetes</taxon>
        <taxon>Pseudonocardiales</taxon>
        <taxon>Pseudonocardiaceae</taxon>
        <taxon>Actinoalloteichus</taxon>
        <taxon>Actinoalloteichus cyanogriseus</taxon>
    </lineage>
</organism>